<dbReference type="AlphaFoldDB" id="A0A016XD50"/>
<dbReference type="OrthoDB" id="5297107at2"/>
<accession>A0A016XD50</accession>
<dbReference type="Gene3D" id="1.20.5.300">
    <property type="match status" value="1"/>
</dbReference>
<dbReference type="EMBL" id="JEMG01000001">
    <property type="protein sequence ID" value="EYC49840.1"/>
    <property type="molecule type" value="Genomic_DNA"/>
</dbReference>
<comment type="caution">
    <text evidence="2">The sequence shown here is derived from an EMBL/GenBank/DDBJ whole genome shotgun (WGS) entry which is preliminary data.</text>
</comment>
<dbReference type="InterPro" id="IPR007236">
    <property type="entry name" value="SlyX"/>
</dbReference>
<organism evidence="2 3">
    <name type="scientific">Hylemonella gracilis str. Niagara R</name>
    <dbReference type="NCBI Taxonomy" id="1458275"/>
    <lineage>
        <taxon>Bacteria</taxon>
        <taxon>Pseudomonadati</taxon>
        <taxon>Pseudomonadota</taxon>
        <taxon>Betaproteobacteria</taxon>
        <taxon>Burkholderiales</taxon>
        <taxon>Comamonadaceae</taxon>
        <taxon>Hylemonella</taxon>
    </lineage>
</organism>
<evidence type="ECO:0000256" key="1">
    <source>
        <dbReference type="SAM" id="MobiDB-lite"/>
    </source>
</evidence>
<protein>
    <submittedName>
        <fullName evidence="2">SlyX</fullName>
    </submittedName>
</protein>
<evidence type="ECO:0000313" key="3">
    <source>
        <dbReference type="Proteomes" id="UP000023268"/>
    </source>
</evidence>
<dbReference type="eggNOG" id="COG2900">
    <property type="taxonomic scope" value="Bacteria"/>
</dbReference>
<sequence>MTHPHPHSALASRLDELEIKASFAEDLLEQLNLTIYKQQQQIELLQRQINHLRKQLPEPDPAQGTTRQNASDERPPHY</sequence>
<dbReference type="PANTHER" id="PTHR36508">
    <property type="entry name" value="PROTEIN SLYX"/>
    <property type="match status" value="1"/>
</dbReference>
<evidence type="ECO:0000313" key="2">
    <source>
        <dbReference type="EMBL" id="EYC49840.1"/>
    </source>
</evidence>
<dbReference type="STRING" id="1458275.AZ34_01295"/>
<dbReference type="Pfam" id="PF04102">
    <property type="entry name" value="SlyX"/>
    <property type="match status" value="1"/>
</dbReference>
<dbReference type="PANTHER" id="PTHR36508:SF1">
    <property type="entry name" value="PROTEIN SLYX"/>
    <property type="match status" value="1"/>
</dbReference>
<dbReference type="Proteomes" id="UP000023268">
    <property type="component" value="Unassembled WGS sequence"/>
</dbReference>
<dbReference type="RefSeq" id="WP_035603945.1">
    <property type="nucleotide sequence ID" value="NZ_JEMG01000001.1"/>
</dbReference>
<proteinExistence type="predicted"/>
<gene>
    <name evidence="2" type="ORF">AZ34_01295</name>
</gene>
<name>A0A016XD50_9BURK</name>
<feature type="region of interest" description="Disordered" evidence="1">
    <location>
        <begin position="52"/>
        <end position="78"/>
    </location>
</feature>
<reference evidence="2 3" key="1">
    <citation type="submission" date="2014-02" db="EMBL/GenBank/DDBJ databases">
        <title>Draft Genome of Hylemonella gracilis isolated from the Niagara River.</title>
        <authorList>
            <person name="Pawlowski D.R."/>
            <person name="Koudelka G.B."/>
        </authorList>
    </citation>
    <scope>NUCLEOTIDE SEQUENCE [LARGE SCALE GENOMIC DNA]</scope>
    <source>
        <strain evidence="2 3">Niagara R</strain>
    </source>
</reference>